<gene>
    <name evidence="2" type="ORF">BSR19_06620</name>
</gene>
<proteinExistence type="predicted"/>
<name>A0AB37DB37_STRSL</name>
<keyword evidence="1" id="KW-0812">Transmembrane</keyword>
<evidence type="ECO:0000256" key="1">
    <source>
        <dbReference type="SAM" id="Phobius"/>
    </source>
</evidence>
<feature type="transmembrane region" description="Helical" evidence="1">
    <location>
        <begin position="152"/>
        <end position="169"/>
    </location>
</feature>
<sequence length="301" mass="34868">MKKSIFKASFEESLNLLDDASLQYIKKDYYEKLGKGLNNGKPSIGFRIKSILYSVFFVFGCNFLCALFASSLDVADSKDLTLPVHKPSLLTPELFLICCFIWLLLVLIGKFVHKPFIRPYRYRFHMETFLFWFCLEFNLLAITVALPTLTSVGIWFIYIFLFIIALIFLRMEKKSLTTCLFGEKIGETLLDRIASLMATYGSGVLGLAVIIKIILSHSGIAVSQSLTLLGMFLTWIIIDIGLLAMVIFMEFPFFLEGYYKWKYPEEYRDWEGKSVEEWYGKKYLKKHKELLKANNEKEINL</sequence>
<feature type="transmembrane region" description="Helical" evidence="1">
    <location>
        <begin position="51"/>
        <end position="69"/>
    </location>
</feature>
<dbReference type="EMBL" id="CP018187">
    <property type="protein sequence ID" value="QGU80814.1"/>
    <property type="molecule type" value="Genomic_DNA"/>
</dbReference>
<organism evidence="2 3">
    <name type="scientific">Streptococcus salivarius</name>
    <dbReference type="NCBI Taxonomy" id="1304"/>
    <lineage>
        <taxon>Bacteria</taxon>
        <taxon>Bacillati</taxon>
        <taxon>Bacillota</taxon>
        <taxon>Bacilli</taxon>
        <taxon>Lactobacillales</taxon>
        <taxon>Streptococcaceae</taxon>
        <taxon>Streptococcus</taxon>
    </lineage>
</organism>
<dbReference type="Proteomes" id="UP000422997">
    <property type="component" value="Chromosome"/>
</dbReference>
<accession>A0AB37DB37</accession>
<keyword evidence="1" id="KW-0472">Membrane</keyword>
<feature type="transmembrane region" description="Helical" evidence="1">
    <location>
        <begin position="129"/>
        <end position="146"/>
    </location>
</feature>
<feature type="transmembrane region" description="Helical" evidence="1">
    <location>
        <begin position="235"/>
        <end position="255"/>
    </location>
</feature>
<protein>
    <submittedName>
        <fullName evidence="2">Uncharacterized protein</fullName>
    </submittedName>
</protein>
<dbReference type="RefSeq" id="WP_156246836.1">
    <property type="nucleotide sequence ID" value="NZ_CP018187.1"/>
</dbReference>
<dbReference type="AlphaFoldDB" id="A0AB37DB37"/>
<feature type="transmembrane region" description="Helical" evidence="1">
    <location>
        <begin position="89"/>
        <end position="108"/>
    </location>
</feature>
<keyword evidence="1" id="KW-1133">Transmembrane helix</keyword>
<evidence type="ECO:0000313" key="2">
    <source>
        <dbReference type="EMBL" id="QGU80814.1"/>
    </source>
</evidence>
<evidence type="ECO:0000313" key="3">
    <source>
        <dbReference type="Proteomes" id="UP000422997"/>
    </source>
</evidence>
<feature type="transmembrane region" description="Helical" evidence="1">
    <location>
        <begin position="189"/>
        <end position="215"/>
    </location>
</feature>
<reference evidence="2 3" key="1">
    <citation type="submission" date="2016-11" db="EMBL/GenBank/DDBJ databases">
        <title>The potential of Streptococcus salivarius to inhibit the production of volatile sulphur compounds in the oral cavity.</title>
        <authorList>
            <person name="Sun L."/>
            <person name="Li Z."/>
            <person name="Jin D."/>
            <person name="Zhao H."/>
        </authorList>
    </citation>
    <scope>NUCLEOTIDE SEQUENCE [LARGE SCALE GENOMIC DNA]</scope>
    <source>
        <strain evidence="2 3">ICDC2</strain>
    </source>
</reference>